<protein>
    <submittedName>
        <fullName evidence="7">Multidrug resistance efflux pump</fullName>
    </submittedName>
</protein>
<dbReference type="OrthoDB" id="9811754at2"/>
<dbReference type="InterPro" id="IPR058792">
    <property type="entry name" value="Beta-barrel_RND_2"/>
</dbReference>
<keyword evidence="8" id="KW-1185">Reference proteome</keyword>
<dbReference type="PANTHER" id="PTHR30386">
    <property type="entry name" value="MEMBRANE FUSION SUBUNIT OF EMRAB-TOLC MULTIDRUG EFFLUX PUMP"/>
    <property type="match status" value="1"/>
</dbReference>
<evidence type="ECO:0000259" key="5">
    <source>
        <dbReference type="Pfam" id="PF25917"/>
    </source>
</evidence>
<dbReference type="InterPro" id="IPR050739">
    <property type="entry name" value="MFP"/>
</dbReference>
<feature type="domain" description="Multidrug resistance protein MdtA-like alpha-helical hairpin" evidence="4">
    <location>
        <begin position="189"/>
        <end position="254"/>
    </location>
</feature>
<dbReference type="RefSeq" id="WP_082101175.1">
    <property type="nucleotide sequence ID" value="NZ_LN829118.1"/>
</dbReference>
<keyword evidence="1" id="KW-0175">Coiled coil</keyword>
<keyword evidence="3" id="KW-1133">Transmembrane helix</keyword>
<keyword evidence="3" id="KW-0812">Transmembrane</keyword>
<feature type="region of interest" description="Disordered" evidence="2">
    <location>
        <begin position="1"/>
        <end position="73"/>
    </location>
</feature>
<evidence type="ECO:0000313" key="8">
    <source>
        <dbReference type="Proteomes" id="UP000033187"/>
    </source>
</evidence>
<evidence type="ECO:0000256" key="3">
    <source>
        <dbReference type="SAM" id="Phobius"/>
    </source>
</evidence>
<name>A0A0D6JK31_9HYPH</name>
<dbReference type="AlphaFoldDB" id="A0A0D6JK31"/>
<feature type="coiled-coil region" evidence="1">
    <location>
        <begin position="247"/>
        <end position="281"/>
    </location>
</feature>
<reference evidence="8" key="1">
    <citation type="submission" date="2015-02" db="EMBL/GenBank/DDBJ databases">
        <authorList>
            <person name="Chooi Y.-H."/>
        </authorList>
    </citation>
    <scope>NUCLEOTIDE SEQUENCE [LARGE SCALE GENOMIC DNA]</scope>
    <source>
        <strain evidence="8">strain Y</strain>
    </source>
</reference>
<dbReference type="InterPro" id="IPR058624">
    <property type="entry name" value="MdtA-like_HH"/>
</dbReference>
<dbReference type="SUPFAM" id="SSF111369">
    <property type="entry name" value="HlyD-like secretion proteins"/>
    <property type="match status" value="2"/>
</dbReference>
<dbReference type="KEGG" id="fiy:BN1229_v1_3475"/>
<accession>A0A0D6JK31</accession>
<feature type="transmembrane region" description="Helical" evidence="3">
    <location>
        <begin position="81"/>
        <end position="102"/>
    </location>
</feature>
<dbReference type="EMBL" id="LN829119">
    <property type="protein sequence ID" value="CPR22042.1"/>
    <property type="molecule type" value="Genomic_DNA"/>
</dbReference>
<feature type="compositionally biased region" description="Basic and acidic residues" evidence="2">
    <location>
        <begin position="1"/>
        <end position="14"/>
    </location>
</feature>
<dbReference type="PANTHER" id="PTHR30386:SF24">
    <property type="entry name" value="MULTIDRUG RESISTANCE EFFLUX PUMP"/>
    <property type="match status" value="1"/>
</dbReference>
<feature type="domain" description="CusB-like beta-barrel" evidence="6">
    <location>
        <begin position="321"/>
        <end position="363"/>
    </location>
</feature>
<proteinExistence type="predicted"/>
<evidence type="ECO:0000313" key="7">
    <source>
        <dbReference type="EMBL" id="CPR22042.1"/>
    </source>
</evidence>
<dbReference type="Pfam" id="PF25876">
    <property type="entry name" value="HH_MFP_RND"/>
    <property type="match status" value="1"/>
</dbReference>
<feature type="compositionally biased region" description="Basic and acidic residues" evidence="2">
    <location>
        <begin position="46"/>
        <end position="55"/>
    </location>
</feature>
<sequence>MLKVRDNNELKSFEDGDVPVSEPDFTPSSLTVEAKGPRVVPPPADPESREAEKAPQDAPGAKPDAEASPPAPAKRHRLRRLVIVAVALIALGAGGWYGHYWWTTGRFLVSTDDAYVGAHTATLAAKVSGYISSIDVRDNQEVHPGEVIARIDDGDYKLAVQSARDNVAIQQAAIARIGKQVDAQDAAVSQAKAQLISANAAAKQAELELVRQQQLANRDYASRQALEQAQANRDQTAAAVEGAKAGVTAAETNVAVLKAQQQEAERTLKQQQTALAKAERDLSFTVIRAPIDGVIGNRAMQVGDYVQPGQRLAALVPLDDVYIDANFKETQLADLRPGQPVTVSVDALPDHDLKGSVVSVAPASGSVFSLLPPDNATGNFTKIVQRIPVRIRVPVSDKKHELLRPGMSVVVTVDAKPGATEGASVAAVQSVK</sequence>
<evidence type="ECO:0000259" key="6">
    <source>
        <dbReference type="Pfam" id="PF25954"/>
    </source>
</evidence>
<evidence type="ECO:0000256" key="2">
    <source>
        <dbReference type="SAM" id="MobiDB-lite"/>
    </source>
</evidence>
<keyword evidence="3" id="KW-0472">Membrane</keyword>
<dbReference type="Proteomes" id="UP000033187">
    <property type="component" value="Chromosome 1"/>
</dbReference>
<gene>
    <name evidence="7" type="ORF">YBN1229_v1_3475</name>
</gene>
<dbReference type="KEGG" id="fil:BN1229_v1_2439"/>
<evidence type="ECO:0000259" key="4">
    <source>
        <dbReference type="Pfam" id="PF25876"/>
    </source>
</evidence>
<organism evidence="7 8">
    <name type="scientific">Candidatus Filomicrobium marinum</name>
    <dbReference type="NCBI Taxonomy" id="1608628"/>
    <lineage>
        <taxon>Bacteria</taxon>
        <taxon>Pseudomonadati</taxon>
        <taxon>Pseudomonadota</taxon>
        <taxon>Alphaproteobacteria</taxon>
        <taxon>Hyphomicrobiales</taxon>
        <taxon>Hyphomicrobiaceae</taxon>
        <taxon>Filomicrobium</taxon>
    </lineage>
</organism>
<feature type="domain" description="Multidrug resistance protein MdtA-like barrel-sandwich hybrid" evidence="5">
    <location>
        <begin position="120"/>
        <end position="316"/>
    </location>
</feature>
<dbReference type="Gene3D" id="1.10.287.470">
    <property type="entry name" value="Helix hairpin bin"/>
    <property type="match status" value="1"/>
</dbReference>
<dbReference type="Pfam" id="PF25917">
    <property type="entry name" value="BSH_RND"/>
    <property type="match status" value="1"/>
</dbReference>
<dbReference type="GO" id="GO:0055085">
    <property type="term" value="P:transmembrane transport"/>
    <property type="evidence" value="ECO:0007669"/>
    <property type="project" value="InterPro"/>
</dbReference>
<evidence type="ECO:0000256" key="1">
    <source>
        <dbReference type="SAM" id="Coils"/>
    </source>
</evidence>
<dbReference type="Gene3D" id="2.40.30.170">
    <property type="match status" value="1"/>
</dbReference>
<dbReference type="Pfam" id="PF25954">
    <property type="entry name" value="Beta-barrel_RND_2"/>
    <property type="match status" value="1"/>
</dbReference>
<dbReference type="InterPro" id="IPR058625">
    <property type="entry name" value="MdtA-like_BSH"/>
</dbReference>